<evidence type="ECO:0000313" key="2">
    <source>
        <dbReference type="EMBL" id="MFC5365985.1"/>
    </source>
</evidence>
<feature type="transmembrane region" description="Helical" evidence="1">
    <location>
        <begin position="200"/>
        <end position="219"/>
    </location>
</feature>
<feature type="transmembrane region" description="Helical" evidence="1">
    <location>
        <begin position="371"/>
        <end position="389"/>
    </location>
</feature>
<dbReference type="RefSeq" id="WP_227228654.1">
    <property type="nucleotide sequence ID" value="NZ_JAJCVJ010000001.1"/>
</dbReference>
<feature type="transmembrane region" description="Helical" evidence="1">
    <location>
        <begin position="282"/>
        <end position="308"/>
    </location>
</feature>
<protein>
    <recommendedName>
        <fullName evidence="4">Oligopeptide transporter, OPT family</fullName>
    </recommendedName>
</protein>
<reference evidence="2 3" key="1">
    <citation type="journal article" date="2019" name="Int. J. Syst. Evol. Microbiol.">
        <title>The Global Catalogue of Microorganisms (GCM) 10K type strain sequencing project: providing services to taxonomists for standard genome sequencing and annotation.</title>
        <authorList>
            <consortium name="The Broad Institute Genomics Platform"/>
            <consortium name="The Broad Institute Genome Sequencing Center for Infectious Disease"/>
            <person name="Wu L."/>
            <person name="Ma J."/>
        </authorList>
    </citation>
    <scope>NUCLEOTIDE SEQUENCE [LARGE SCALE GENOMIC DNA]</scope>
    <source>
        <strain evidence="2 3">CGMCC 1.12237</strain>
    </source>
</reference>
<dbReference type="EMBL" id="JBHSKX010000001">
    <property type="protein sequence ID" value="MFC5365985.1"/>
    <property type="molecule type" value="Genomic_DNA"/>
</dbReference>
<feature type="transmembrane region" description="Helical" evidence="1">
    <location>
        <begin position="126"/>
        <end position="147"/>
    </location>
</feature>
<gene>
    <name evidence="2" type="ORF">ACFPJ5_03480</name>
</gene>
<name>A0ABD5R7L4_9EURY</name>
<feature type="transmembrane region" description="Helical" evidence="1">
    <location>
        <begin position="240"/>
        <end position="262"/>
    </location>
</feature>
<comment type="caution">
    <text evidence="2">The sequence shown here is derived from an EMBL/GenBank/DDBJ whole genome shotgun (WGS) entry which is preliminary data.</text>
</comment>
<keyword evidence="1" id="KW-1133">Transmembrane helix</keyword>
<accession>A0ABD5R7L4</accession>
<evidence type="ECO:0008006" key="4">
    <source>
        <dbReference type="Google" id="ProtNLM"/>
    </source>
</evidence>
<evidence type="ECO:0000313" key="3">
    <source>
        <dbReference type="Proteomes" id="UP001596201"/>
    </source>
</evidence>
<sequence>MASETPDEQTTTLADAARLGLDAGLAVGCLGVVGFGLQLHAGVDFGPATGWIALAGVLLGTVLVSAVAVRRSRPAVHRSESAMVVDADHPNPVLAWVAGLGPAVAGAWTLLVLAPTVEWLYPPPRWVTPTVLALPTAVLCGTIGDVLARSSRGLSLDAYEDSTLAVPVLSMLVAVVLFGVSLPDGLWLDTALSGDLLGTTLPFCGALLAGGVGTVTAGRQVVRVSDADWRTTVAVGLRRVLAGTVAVVYCLVVLAVAVLVSLPGFGIVAPGVSMFDLGPAVYGPALVVVSAVGVQLLGVALAPAPWLWIRLRRLLGESVEQPSLSATGETTRSLVTAAVGGLAGFAFGAFGLFWLATALGAPGRVAGAESILVVTGSICLGALGGRWLAGWARAQSDW</sequence>
<feature type="transmembrane region" description="Helical" evidence="1">
    <location>
        <begin position="159"/>
        <end position="180"/>
    </location>
</feature>
<keyword evidence="1" id="KW-0812">Transmembrane</keyword>
<dbReference type="Proteomes" id="UP001596201">
    <property type="component" value="Unassembled WGS sequence"/>
</dbReference>
<organism evidence="2 3">
    <name type="scientific">Salinirubrum litoreum</name>
    <dbReference type="NCBI Taxonomy" id="1126234"/>
    <lineage>
        <taxon>Archaea</taxon>
        <taxon>Methanobacteriati</taxon>
        <taxon>Methanobacteriota</taxon>
        <taxon>Stenosarchaea group</taxon>
        <taxon>Halobacteria</taxon>
        <taxon>Halobacteriales</taxon>
        <taxon>Haloferacaceae</taxon>
        <taxon>Salinirubrum</taxon>
    </lineage>
</organism>
<feature type="transmembrane region" description="Helical" evidence="1">
    <location>
        <begin position="93"/>
        <end position="114"/>
    </location>
</feature>
<proteinExistence type="predicted"/>
<dbReference type="AlphaFoldDB" id="A0ABD5R7L4"/>
<feature type="transmembrane region" description="Helical" evidence="1">
    <location>
        <begin position="19"/>
        <end position="39"/>
    </location>
</feature>
<feature type="transmembrane region" description="Helical" evidence="1">
    <location>
        <begin position="51"/>
        <end position="69"/>
    </location>
</feature>
<evidence type="ECO:0000256" key="1">
    <source>
        <dbReference type="SAM" id="Phobius"/>
    </source>
</evidence>
<keyword evidence="1" id="KW-0472">Membrane</keyword>
<feature type="transmembrane region" description="Helical" evidence="1">
    <location>
        <begin position="334"/>
        <end position="359"/>
    </location>
</feature>
<keyword evidence="3" id="KW-1185">Reference proteome</keyword>